<protein>
    <submittedName>
        <fullName evidence="2">Uncharacterized protein</fullName>
    </submittedName>
</protein>
<proteinExistence type="predicted"/>
<reference evidence="2" key="1">
    <citation type="submission" date="2018-12" db="EMBL/GenBank/DDBJ databases">
        <authorList>
            <person name="Syme R.A."/>
            <person name="Farfan-Caceres L."/>
            <person name="Lichtenzveig J."/>
        </authorList>
    </citation>
    <scope>NUCLEOTIDE SEQUENCE</scope>
    <source>
        <strain evidence="2">Al4</strain>
    </source>
</reference>
<dbReference type="OrthoDB" id="6105938at2759"/>
<evidence type="ECO:0000256" key="1">
    <source>
        <dbReference type="SAM" id="MobiDB-lite"/>
    </source>
</evidence>
<reference evidence="2" key="2">
    <citation type="submission" date="2020-09" db="EMBL/GenBank/DDBJ databases">
        <title>Reference genome assembly for Australian Ascochyta lentis isolate Al4.</title>
        <authorList>
            <person name="Lee R.C."/>
            <person name="Farfan-Caceres L.M."/>
            <person name="Debler J.W."/>
            <person name="Williams A.H."/>
            <person name="Henares B.M."/>
        </authorList>
    </citation>
    <scope>NUCLEOTIDE SEQUENCE</scope>
    <source>
        <strain evidence="2">Al4</strain>
    </source>
</reference>
<evidence type="ECO:0000313" key="3">
    <source>
        <dbReference type="Proteomes" id="UP000651452"/>
    </source>
</evidence>
<dbReference type="EMBL" id="RZGK01000008">
    <property type="protein sequence ID" value="KAF9697058.1"/>
    <property type="molecule type" value="Genomic_DNA"/>
</dbReference>
<comment type="caution">
    <text evidence="2">The sequence shown here is derived from an EMBL/GenBank/DDBJ whole genome shotgun (WGS) entry which is preliminary data.</text>
</comment>
<sequence length="193" mass="21687">MAPQNHERAGGIQHGVPLPAVAAASSDSSTPQASDSASSNTDVGYFAQHGIIADPDDDFNSLFKRLAIQEGISRKQLMKRRNQAIAAEMDAAYGTDVKKLEKWQELCRDVRIEPVPQSITQCKKALSKVWVNLVNLIDHRRNRKVQLIVFTSYKQFYKYTVGDGDAYDHIFPKKLAKKEGFIKALLRNLHQAY</sequence>
<evidence type="ECO:0000313" key="2">
    <source>
        <dbReference type="EMBL" id="KAF9697058.1"/>
    </source>
</evidence>
<dbReference type="PANTHER" id="PTHR38846:SF1">
    <property type="entry name" value="C3H1-TYPE DOMAIN-CONTAINING PROTEIN"/>
    <property type="match status" value="1"/>
</dbReference>
<accession>A0A8H7MJ70</accession>
<gene>
    <name evidence="2" type="ORF">EKO04_004828</name>
</gene>
<name>A0A8H7MJ70_9PLEO</name>
<dbReference type="Proteomes" id="UP000651452">
    <property type="component" value="Unassembled WGS sequence"/>
</dbReference>
<feature type="region of interest" description="Disordered" evidence="1">
    <location>
        <begin position="1"/>
        <end position="40"/>
    </location>
</feature>
<dbReference type="AlphaFoldDB" id="A0A8H7MJ70"/>
<dbReference type="PANTHER" id="PTHR38846">
    <property type="entry name" value="C3H1-TYPE DOMAIN-CONTAINING PROTEIN"/>
    <property type="match status" value="1"/>
</dbReference>
<keyword evidence="3" id="KW-1185">Reference proteome</keyword>
<organism evidence="2 3">
    <name type="scientific">Ascochyta lentis</name>
    <dbReference type="NCBI Taxonomy" id="205686"/>
    <lineage>
        <taxon>Eukaryota</taxon>
        <taxon>Fungi</taxon>
        <taxon>Dikarya</taxon>
        <taxon>Ascomycota</taxon>
        <taxon>Pezizomycotina</taxon>
        <taxon>Dothideomycetes</taxon>
        <taxon>Pleosporomycetidae</taxon>
        <taxon>Pleosporales</taxon>
        <taxon>Pleosporineae</taxon>
        <taxon>Didymellaceae</taxon>
        <taxon>Ascochyta</taxon>
    </lineage>
</organism>
<feature type="compositionally biased region" description="Low complexity" evidence="1">
    <location>
        <begin position="22"/>
        <end position="39"/>
    </location>
</feature>